<proteinExistence type="predicted"/>
<keyword evidence="1" id="KW-1133">Transmembrane helix</keyword>
<organism evidence="2">
    <name type="scientific">Anguilla anguilla</name>
    <name type="common">European freshwater eel</name>
    <name type="synonym">Muraena anguilla</name>
    <dbReference type="NCBI Taxonomy" id="7936"/>
    <lineage>
        <taxon>Eukaryota</taxon>
        <taxon>Metazoa</taxon>
        <taxon>Chordata</taxon>
        <taxon>Craniata</taxon>
        <taxon>Vertebrata</taxon>
        <taxon>Euteleostomi</taxon>
        <taxon>Actinopterygii</taxon>
        <taxon>Neopterygii</taxon>
        <taxon>Teleostei</taxon>
        <taxon>Anguilliformes</taxon>
        <taxon>Anguillidae</taxon>
        <taxon>Anguilla</taxon>
    </lineage>
</organism>
<keyword evidence="1" id="KW-0472">Membrane</keyword>
<feature type="transmembrane region" description="Helical" evidence="1">
    <location>
        <begin position="33"/>
        <end position="54"/>
    </location>
</feature>
<evidence type="ECO:0000313" key="2">
    <source>
        <dbReference type="EMBL" id="JAH41711.1"/>
    </source>
</evidence>
<evidence type="ECO:0000256" key="1">
    <source>
        <dbReference type="SAM" id="Phobius"/>
    </source>
</evidence>
<keyword evidence="1" id="KW-0812">Transmembrane</keyword>
<dbReference type="EMBL" id="GBXM01066866">
    <property type="protein sequence ID" value="JAH41711.1"/>
    <property type="molecule type" value="Transcribed_RNA"/>
</dbReference>
<reference evidence="2" key="2">
    <citation type="journal article" date="2015" name="Fish Shellfish Immunol.">
        <title>Early steps in the European eel (Anguilla anguilla)-Vibrio vulnificus interaction in the gills: Role of the RtxA13 toxin.</title>
        <authorList>
            <person name="Callol A."/>
            <person name="Pajuelo D."/>
            <person name="Ebbesson L."/>
            <person name="Teles M."/>
            <person name="MacKenzie S."/>
            <person name="Amaro C."/>
        </authorList>
    </citation>
    <scope>NUCLEOTIDE SEQUENCE</scope>
</reference>
<name>A0A0E9SK62_ANGAN</name>
<accession>A0A0E9SK62</accession>
<reference evidence="2" key="1">
    <citation type="submission" date="2014-11" db="EMBL/GenBank/DDBJ databases">
        <authorList>
            <person name="Amaro Gonzalez C."/>
        </authorList>
    </citation>
    <scope>NUCLEOTIDE SEQUENCE</scope>
</reference>
<protein>
    <submittedName>
        <fullName evidence="2">Uncharacterized protein</fullName>
    </submittedName>
</protein>
<sequence>MPVSDTFGLFCESACTSNINWNIPLDKSISSFIISKGVFISTTGMLTFLSLSIWP</sequence>
<dbReference type="AlphaFoldDB" id="A0A0E9SK62"/>